<evidence type="ECO:0000313" key="4">
    <source>
        <dbReference type="Proteomes" id="UP000696931"/>
    </source>
</evidence>
<sequence>MLLRRIARLALPALAAVLSLGWAGAGHAVTSSLVKVPTGFVDDSLLAGFNLPRAFAFLPDGRMLVLELKTAKIRMVMNQSRFATTDPIFTVPDVNPTGYERGAQGIAIDPGWPARPYVYVFYNGWDARNHLVRFTASGQLSNPAAESITLSNARQIISDITDDDPNHQAGCIRFGPDGKLYVSLGEDEQWCMAQDSTKLHGAILRLDVNNVPATAGAQPPRALIIPATGNPLSTPDSNAKLVWAYGFRNPWTFSIDPTNGRIYAADVGEADEEELDEVLPGRNYGWPYREGLDTVLPRTSGSASQICPEPGGAGNPANGYTKPIVAYHRDTALHSIYSLGFYRAVSGATANWPAQYRGTTFWGDFYYGQLHLLTGGTGAWAESAPVPGQPGAYWGTGFRAVVDAAVGTDGSLYWLQNINTPLLTGTVGVLHRIRYTGATVDVPVELPAASRLACAPNPVRGAAELAFRMPQAAQAKVSVFDVTGRRLATIFDGLAPAGETRVTWDAGSTAPGLYFAKLESGSRIDSERILLLK</sequence>
<gene>
    <name evidence="3" type="ORF">HZA61_08280</name>
</gene>
<name>A0A933WAN9_UNCEI</name>
<dbReference type="PANTHER" id="PTHR19328">
    <property type="entry name" value="HEDGEHOG-INTERACTING PROTEIN"/>
    <property type="match status" value="1"/>
</dbReference>
<accession>A0A933WAN9</accession>
<evidence type="ECO:0000259" key="2">
    <source>
        <dbReference type="Pfam" id="PF07995"/>
    </source>
</evidence>
<dbReference type="InterPro" id="IPR012938">
    <property type="entry name" value="Glc/Sorbosone_DH"/>
</dbReference>
<protein>
    <submittedName>
        <fullName evidence="3">PQQ-dependent sugar dehydrogenase</fullName>
    </submittedName>
</protein>
<reference evidence="3" key="1">
    <citation type="submission" date="2020-07" db="EMBL/GenBank/DDBJ databases">
        <title>Huge and variable diversity of episymbiotic CPR bacteria and DPANN archaea in groundwater ecosystems.</title>
        <authorList>
            <person name="He C.Y."/>
            <person name="Keren R."/>
            <person name="Whittaker M."/>
            <person name="Farag I.F."/>
            <person name="Doudna J."/>
            <person name="Cate J.H.D."/>
            <person name="Banfield J.F."/>
        </authorList>
    </citation>
    <scope>NUCLEOTIDE SEQUENCE</scope>
    <source>
        <strain evidence="3">NC_groundwater_1813_Pr3_B-0.1um_71_17</strain>
    </source>
</reference>
<keyword evidence="1" id="KW-0732">Signal</keyword>
<organism evidence="3 4">
    <name type="scientific">Eiseniibacteriota bacterium</name>
    <dbReference type="NCBI Taxonomy" id="2212470"/>
    <lineage>
        <taxon>Bacteria</taxon>
        <taxon>Candidatus Eiseniibacteriota</taxon>
    </lineage>
</organism>
<dbReference type="PANTHER" id="PTHR19328:SF13">
    <property type="entry name" value="HIPL1 PROTEIN"/>
    <property type="match status" value="1"/>
</dbReference>
<dbReference type="InterPro" id="IPR011042">
    <property type="entry name" value="6-blade_b-propeller_TolB-like"/>
</dbReference>
<dbReference type="Pfam" id="PF07995">
    <property type="entry name" value="GSDH"/>
    <property type="match status" value="1"/>
</dbReference>
<feature type="chain" id="PRO_5037761526" evidence="1">
    <location>
        <begin position="29"/>
        <end position="533"/>
    </location>
</feature>
<dbReference type="InterPro" id="IPR026444">
    <property type="entry name" value="Secre_tail"/>
</dbReference>
<proteinExistence type="predicted"/>
<comment type="caution">
    <text evidence="3">The sequence shown here is derived from an EMBL/GenBank/DDBJ whole genome shotgun (WGS) entry which is preliminary data.</text>
</comment>
<feature type="domain" description="Glucose/Sorbosone dehydrogenase" evidence="2">
    <location>
        <begin position="50"/>
        <end position="290"/>
    </location>
</feature>
<dbReference type="Gene3D" id="2.120.10.30">
    <property type="entry name" value="TolB, C-terminal domain"/>
    <property type="match status" value="1"/>
</dbReference>
<dbReference type="Gene3D" id="2.60.40.4070">
    <property type="match status" value="1"/>
</dbReference>
<feature type="signal peptide" evidence="1">
    <location>
        <begin position="1"/>
        <end position="28"/>
    </location>
</feature>
<dbReference type="AlphaFoldDB" id="A0A933WAN9"/>
<dbReference type="SUPFAM" id="SSF50952">
    <property type="entry name" value="Soluble quinoprotein glucose dehydrogenase"/>
    <property type="match status" value="1"/>
</dbReference>
<dbReference type="NCBIfam" id="TIGR04183">
    <property type="entry name" value="Por_Secre_tail"/>
    <property type="match status" value="1"/>
</dbReference>
<evidence type="ECO:0000313" key="3">
    <source>
        <dbReference type="EMBL" id="MBI5169469.1"/>
    </source>
</evidence>
<dbReference type="Proteomes" id="UP000696931">
    <property type="component" value="Unassembled WGS sequence"/>
</dbReference>
<evidence type="ECO:0000256" key="1">
    <source>
        <dbReference type="SAM" id="SignalP"/>
    </source>
</evidence>
<dbReference type="EMBL" id="JACRIW010000055">
    <property type="protein sequence ID" value="MBI5169469.1"/>
    <property type="molecule type" value="Genomic_DNA"/>
</dbReference>
<dbReference type="InterPro" id="IPR011041">
    <property type="entry name" value="Quinoprot_gluc/sorb_DH_b-prop"/>
</dbReference>